<reference evidence="3 4" key="1">
    <citation type="journal article" date="2022" name="Nat. Genet.">
        <title>Improved pea reference genome and pan-genome highlight genomic features and evolutionary characteristics.</title>
        <authorList>
            <person name="Yang T."/>
            <person name="Liu R."/>
            <person name="Luo Y."/>
            <person name="Hu S."/>
            <person name="Wang D."/>
            <person name="Wang C."/>
            <person name="Pandey M.K."/>
            <person name="Ge S."/>
            <person name="Xu Q."/>
            <person name="Li N."/>
            <person name="Li G."/>
            <person name="Huang Y."/>
            <person name="Saxena R.K."/>
            <person name="Ji Y."/>
            <person name="Li M."/>
            <person name="Yan X."/>
            <person name="He Y."/>
            <person name="Liu Y."/>
            <person name="Wang X."/>
            <person name="Xiang C."/>
            <person name="Varshney R.K."/>
            <person name="Ding H."/>
            <person name="Gao S."/>
            <person name="Zong X."/>
        </authorList>
    </citation>
    <scope>NUCLEOTIDE SEQUENCE [LARGE SCALE GENOMIC DNA]</scope>
    <source>
        <strain evidence="3 4">cv. Zhongwan 6</strain>
    </source>
</reference>
<proteinExistence type="predicted"/>
<dbReference type="AlphaFoldDB" id="A0A9D4XHF1"/>
<feature type="domain" description="Arabidopsis retrotransposon Orf1 C-terminal" evidence="2">
    <location>
        <begin position="26"/>
        <end position="70"/>
    </location>
</feature>
<evidence type="ECO:0000259" key="2">
    <source>
        <dbReference type="Pfam" id="PF03078"/>
    </source>
</evidence>
<dbReference type="Pfam" id="PF03078">
    <property type="entry name" value="ATHILA"/>
    <property type="match status" value="1"/>
</dbReference>
<name>A0A9D4XHF1_PEA</name>
<dbReference type="Gramene" id="Psat04G0426600-T1">
    <property type="protein sequence ID" value="KAI5420407.1"/>
    <property type="gene ID" value="KIW84_044266"/>
</dbReference>
<evidence type="ECO:0000313" key="4">
    <source>
        <dbReference type="Proteomes" id="UP001058974"/>
    </source>
</evidence>
<feature type="region of interest" description="Disordered" evidence="1">
    <location>
        <begin position="271"/>
        <end position="291"/>
    </location>
</feature>
<organism evidence="3 4">
    <name type="scientific">Pisum sativum</name>
    <name type="common">Garden pea</name>
    <name type="synonym">Lathyrus oleraceus</name>
    <dbReference type="NCBI Taxonomy" id="3888"/>
    <lineage>
        <taxon>Eukaryota</taxon>
        <taxon>Viridiplantae</taxon>
        <taxon>Streptophyta</taxon>
        <taxon>Embryophyta</taxon>
        <taxon>Tracheophyta</taxon>
        <taxon>Spermatophyta</taxon>
        <taxon>Magnoliopsida</taxon>
        <taxon>eudicotyledons</taxon>
        <taxon>Gunneridae</taxon>
        <taxon>Pentapetalae</taxon>
        <taxon>rosids</taxon>
        <taxon>fabids</taxon>
        <taxon>Fabales</taxon>
        <taxon>Fabaceae</taxon>
        <taxon>Papilionoideae</taxon>
        <taxon>50 kb inversion clade</taxon>
        <taxon>NPAAA clade</taxon>
        <taxon>Hologalegina</taxon>
        <taxon>IRL clade</taxon>
        <taxon>Fabeae</taxon>
        <taxon>Lathyrus</taxon>
    </lineage>
</organism>
<dbReference type="Proteomes" id="UP001058974">
    <property type="component" value="Chromosome 4"/>
</dbReference>
<dbReference type="EMBL" id="JAMSHJ010000004">
    <property type="protein sequence ID" value="KAI5420407.1"/>
    <property type="molecule type" value="Genomic_DNA"/>
</dbReference>
<sequence length="291" mass="32841">MADLLLFPHGDDFQLTGKATIDWEDLKATAIQNPVVQYLHRILANTIFGQENTGNVNSIDLFLIYYALSKTKVNPTPFLLAHFQSAGVRTGGPTCVRGTITSITLALNLGTELATLESLETPFADLDYYYSMRLIKNKPDDKYFLMISNREVRGVTLPCAARIDVRMSANWTFDLNAPEPDHMEQYAPHPGTHAHTTPAFPDSVVGISSGYQSREENTQRQHEKMRVSIDQIRQTHLDFVERTELNIADLIENMNGVHMKVSGMREYMQHVPNPTFGRGGFARHSGRDRHH</sequence>
<dbReference type="InterPro" id="IPR004312">
    <property type="entry name" value="ATHILA_Orf1_C"/>
</dbReference>
<protein>
    <recommendedName>
        <fullName evidence="2">Arabidopsis retrotransposon Orf1 C-terminal domain-containing protein</fullName>
    </recommendedName>
</protein>
<evidence type="ECO:0000313" key="3">
    <source>
        <dbReference type="EMBL" id="KAI5420407.1"/>
    </source>
</evidence>
<evidence type="ECO:0000256" key="1">
    <source>
        <dbReference type="SAM" id="MobiDB-lite"/>
    </source>
</evidence>
<keyword evidence="4" id="KW-1185">Reference proteome</keyword>
<gene>
    <name evidence="3" type="ORF">KIW84_044266</name>
</gene>
<comment type="caution">
    <text evidence="3">The sequence shown here is derived from an EMBL/GenBank/DDBJ whole genome shotgun (WGS) entry which is preliminary data.</text>
</comment>
<accession>A0A9D4XHF1</accession>